<dbReference type="RefSeq" id="WP_377184111.1">
    <property type="nucleotide sequence ID" value="NZ_JBHUOG010000002.1"/>
</dbReference>
<accession>A0ABW5VTV0</accession>
<dbReference type="Proteomes" id="UP001597479">
    <property type="component" value="Unassembled WGS sequence"/>
</dbReference>
<organism evidence="1 2">
    <name type="scientific">Promicromonospora vindobonensis</name>
    <dbReference type="NCBI Taxonomy" id="195748"/>
    <lineage>
        <taxon>Bacteria</taxon>
        <taxon>Bacillati</taxon>
        <taxon>Actinomycetota</taxon>
        <taxon>Actinomycetes</taxon>
        <taxon>Micrococcales</taxon>
        <taxon>Promicromonosporaceae</taxon>
        <taxon>Promicromonospora</taxon>
    </lineage>
</organism>
<sequence length="112" mass="11931">MTLPTPEDLGNAPVWENYIIAQTTQASLGLIPQGALAFGVAVDGLTVTLTCQLREIGDADTADLEEIAQELSMLLGEHVSVTIAQEVHDTPTITPHDTVAWTFIARSEEASS</sequence>
<reference evidence="2" key="1">
    <citation type="journal article" date="2019" name="Int. J. Syst. Evol. Microbiol.">
        <title>The Global Catalogue of Microorganisms (GCM) 10K type strain sequencing project: providing services to taxonomists for standard genome sequencing and annotation.</title>
        <authorList>
            <consortium name="The Broad Institute Genomics Platform"/>
            <consortium name="The Broad Institute Genome Sequencing Center for Infectious Disease"/>
            <person name="Wu L."/>
            <person name="Ma J."/>
        </authorList>
    </citation>
    <scope>NUCLEOTIDE SEQUENCE [LARGE SCALE GENOMIC DNA]</scope>
    <source>
        <strain evidence="2">CCM 7044</strain>
    </source>
</reference>
<evidence type="ECO:0000313" key="2">
    <source>
        <dbReference type="Proteomes" id="UP001597479"/>
    </source>
</evidence>
<evidence type="ECO:0000313" key="1">
    <source>
        <dbReference type="EMBL" id="MFD2794731.1"/>
    </source>
</evidence>
<comment type="caution">
    <text evidence="1">The sequence shown here is derived from an EMBL/GenBank/DDBJ whole genome shotgun (WGS) entry which is preliminary data.</text>
</comment>
<proteinExistence type="predicted"/>
<keyword evidence="2" id="KW-1185">Reference proteome</keyword>
<dbReference type="EMBL" id="JBHUOG010000002">
    <property type="protein sequence ID" value="MFD2794731.1"/>
    <property type="molecule type" value="Genomic_DNA"/>
</dbReference>
<name>A0ABW5VTV0_9MICO</name>
<gene>
    <name evidence="1" type="ORF">ACFS27_14325</name>
</gene>
<protein>
    <submittedName>
        <fullName evidence="1">Uncharacterized protein</fullName>
    </submittedName>
</protein>